<feature type="domain" description="BPTI/Kunitz inhibitor" evidence="2">
    <location>
        <begin position="35"/>
        <end position="85"/>
    </location>
</feature>
<evidence type="ECO:0000256" key="1">
    <source>
        <dbReference type="SAM" id="SignalP"/>
    </source>
</evidence>
<dbReference type="AlphaFoldDB" id="A0A8W8P5Z2"/>
<dbReference type="Proteomes" id="UP000005408">
    <property type="component" value="Unassembled WGS sequence"/>
</dbReference>
<keyword evidence="4" id="KW-1185">Reference proteome</keyword>
<dbReference type="OrthoDB" id="4473401at2759"/>
<evidence type="ECO:0000313" key="3">
    <source>
        <dbReference type="EnsemblMetazoa" id="G9389.1:cds"/>
    </source>
</evidence>
<feature type="signal peptide" evidence="1">
    <location>
        <begin position="1"/>
        <end position="18"/>
    </location>
</feature>
<evidence type="ECO:0000259" key="2">
    <source>
        <dbReference type="PROSITE" id="PS50279"/>
    </source>
</evidence>
<dbReference type="PROSITE" id="PS50279">
    <property type="entry name" value="BPTI_KUNITZ_2"/>
    <property type="match status" value="1"/>
</dbReference>
<keyword evidence="1" id="KW-0732">Signal</keyword>
<evidence type="ECO:0000313" key="4">
    <source>
        <dbReference type="Proteomes" id="UP000005408"/>
    </source>
</evidence>
<dbReference type="Gene3D" id="4.10.410.10">
    <property type="entry name" value="Pancreatic trypsin inhibitor Kunitz domain"/>
    <property type="match status" value="1"/>
</dbReference>
<dbReference type="EnsemblMetazoa" id="G9389.1">
    <property type="protein sequence ID" value="G9389.1:cds"/>
    <property type="gene ID" value="G9389"/>
</dbReference>
<dbReference type="InterPro" id="IPR002223">
    <property type="entry name" value="Kunitz_BPTI"/>
</dbReference>
<protein>
    <recommendedName>
        <fullName evidence="2">BPTI/Kunitz inhibitor domain-containing protein</fullName>
    </recommendedName>
</protein>
<organism evidence="3 4">
    <name type="scientific">Magallana gigas</name>
    <name type="common">Pacific oyster</name>
    <name type="synonym">Crassostrea gigas</name>
    <dbReference type="NCBI Taxonomy" id="29159"/>
    <lineage>
        <taxon>Eukaryota</taxon>
        <taxon>Metazoa</taxon>
        <taxon>Spiralia</taxon>
        <taxon>Lophotrochozoa</taxon>
        <taxon>Mollusca</taxon>
        <taxon>Bivalvia</taxon>
        <taxon>Autobranchia</taxon>
        <taxon>Pteriomorphia</taxon>
        <taxon>Ostreida</taxon>
        <taxon>Ostreoidea</taxon>
        <taxon>Ostreidae</taxon>
        <taxon>Magallana</taxon>
    </lineage>
</organism>
<accession>A0A8W8P5Z2</accession>
<dbReference type="InterPro" id="IPR036880">
    <property type="entry name" value="Kunitz_BPTI_sf"/>
</dbReference>
<reference evidence="3" key="1">
    <citation type="submission" date="2022-08" db="UniProtKB">
        <authorList>
            <consortium name="EnsemblMetazoa"/>
        </authorList>
    </citation>
    <scope>IDENTIFICATION</scope>
    <source>
        <strain evidence="3">05x7-T-G4-1.051#20</strain>
    </source>
</reference>
<dbReference type="Pfam" id="PF00014">
    <property type="entry name" value="Kunitz_BPTI"/>
    <property type="match status" value="1"/>
</dbReference>
<sequence length="146" mass="16608">MALIILHFLTVTVTVVIASHLYRPIPVRELKNEACGLPPVTRDCKANVKRYYFDPMLNECKEFDDGECSNNDNNFQNKDLCEYICQFDRPCTMIGCLERACTAQTCPNHPDAKCFAVCECESFWILDGKDVSSKCMSNDGYRVIES</sequence>
<proteinExistence type="predicted"/>
<name>A0A8W8P5Z2_MAGGI</name>
<dbReference type="SMART" id="SM00131">
    <property type="entry name" value="KU"/>
    <property type="match status" value="1"/>
</dbReference>
<dbReference type="SUPFAM" id="SSF57362">
    <property type="entry name" value="BPTI-like"/>
    <property type="match status" value="1"/>
</dbReference>
<feature type="chain" id="PRO_5036491435" description="BPTI/Kunitz inhibitor domain-containing protein" evidence="1">
    <location>
        <begin position="19"/>
        <end position="146"/>
    </location>
</feature>
<dbReference type="GO" id="GO:0004867">
    <property type="term" value="F:serine-type endopeptidase inhibitor activity"/>
    <property type="evidence" value="ECO:0007669"/>
    <property type="project" value="InterPro"/>
</dbReference>